<dbReference type="RefSeq" id="WP_338096573.1">
    <property type="nucleotide sequence ID" value="NZ_JAWDKB010000005.1"/>
</dbReference>
<sequence>MLSRQDSDMLGVIAGCLVGVFLGTVSGLVPGIHSNTIAGFLAGVSGPLLILFGVEGLAAAIVATMVTHTFLDAVPSTFLGVPDPDTVLAVLPAHRLCLAGHGEEAIRTSAIGSASGFILCLPLFILFMILLPPLQEYIDWGIGLVILLAAGLLIVYSRSPGWSLAVFAVSGVLGVFSLGYAHFSFGMFGIGEVLLPLLTGLFGVPVLLSSMKSSLPLPTQNFSGLLIPRNDILANGLRGAVAGAVVGWLPGFSSGTANALLAVRRSSDFESMDARGYLVATSAANTANAVLGIAALYAIGRMRSGAMAALGAMDLPSLSLMILIAAVAATIAYLLTIFFSRFAPLVMRLNQPLLAKIVLVFLIVMSFAFCGPFGLFILLAATLIGVIPGLVNVPRIFCMGAIMLPVMLLTLDLIRL</sequence>
<feature type="transmembrane region" description="Helical" evidence="1">
    <location>
        <begin position="354"/>
        <end position="387"/>
    </location>
</feature>
<dbReference type="InterPro" id="IPR002823">
    <property type="entry name" value="DUF112_TM"/>
</dbReference>
<feature type="transmembrane region" description="Helical" evidence="1">
    <location>
        <begin position="277"/>
        <end position="300"/>
    </location>
</feature>
<dbReference type="Proteomes" id="UP001283212">
    <property type="component" value="Unassembled WGS sequence"/>
</dbReference>
<gene>
    <name evidence="3" type="ORF">McpCs1_14620</name>
</gene>
<dbReference type="PANTHER" id="PTHR42204:SF1">
    <property type="entry name" value="INTEGRAL MEMBRANE PROTEIN"/>
    <property type="match status" value="1"/>
</dbReference>
<evidence type="ECO:0000256" key="1">
    <source>
        <dbReference type="SAM" id="Phobius"/>
    </source>
</evidence>
<organism evidence="3 4">
    <name type="scientific">Methanorbis rubei</name>
    <dbReference type="NCBI Taxonomy" id="3028300"/>
    <lineage>
        <taxon>Archaea</taxon>
        <taxon>Methanobacteriati</taxon>
        <taxon>Methanobacteriota</taxon>
        <taxon>Stenosarchaea group</taxon>
        <taxon>Methanomicrobia</taxon>
        <taxon>Methanomicrobiales</taxon>
        <taxon>Methanocorpusculaceae</taxon>
        <taxon>Methanorbis</taxon>
    </lineage>
</organism>
<feature type="transmembrane region" description="Helical" evidence="1">
    <location>
        <begin position="187"/>
        <end position="208"/>
    </location>
</feature>
<feature type="transmembrane region" description="Helical" evidence="1">
    <location>
        <begin position="110"/>
        <end position="131"/>
    </location>
</feature>
<feature type="transmembrane region" description="Helical" evidence="1">
    <location>
        <begin position="137"/>
        <end position="155"/>
    </location>
</feature>
<reference evidence="3 4" key="1">
    <citation type="submission" date="2023-06" db="EMBL/GenBank/DDBJ databases">
        <title>Genome sequence of Methancorpusculaceae sp. Cs1.</title>
        <authorList>
            <person name="Protasov E."/>
            <person name="Platt K."/>
            <person name="Poehlein A."/>
            <person name="Daniel R."/>
            <person name="Brune A."/>
        </authorList>
    </citation>
    <scope>NUCLEOTIDE SEQUENCE [LARGE SCALE GENOMIC DNA]</scope>
    <source>
        <strain evidence="3 4">Cs1</strain>
    </source>
</reference>
<dbReference type="AlphaFoldDB" id="A0AAE4MGN2"/>
<protein>
    <recommendedName>
        <fullName evidence="2">DUF112 domain-containing protein</fullName>
    </recommendedName>
</protein>
<evidence type="ECO:0000313" key="4">
    <source>
        <dbReference type="Proteomes" id="UP001283212"/>
    </source>
</evidence>
<keyword evidence="4" id="KW-1185">Reference proteome</keyword>
<feature type="domain" description="DUF112" evidence="2">
    <location>
        <begin position="15"/>
        <end position="399"/>
    </location>
</feature>
<comment type="caution">
    <text evidence="3">The sequence shown here is derived from an EMBL/GenBank/DDBJ whole genome shotgun (WGS) entry which is preliminary data.</text>
</comment>
<keyword evidence="1" id="KW-1133">Transmembrane helix</keyword>
<feature type="transmembrane region" description="Helical" evidence="1">
    <location>
        <begin position="162"/>
        <end position="181"/>
    </location>
</feature>
<feature type="transmembrane region" description="Helical" evidence="1">
    <location>
        <begin position="393"/>
        <end position="414"/>
    </location>
</feature>
<dbReference type="EMBL" id="JAWDKB010000005">
    <property type="protein sequence ID" value="MDV0444069.1"/>
    <property type="molecule type" value="Genomic_DNA"/>
</dbReference>
<feature type="transmembrane region" description="Helical" evidence="1">
    <location>
        <begin position="37"/>
        <end position="62"/>
    </location>
</feature>
<keyword evidence="1" id="KW-0812">Transmembrane</keyword>
<accession>A0AAE4MGN2</accession>
<proteinExistence type="predicted"/>
<dbReference type="Pfam" id="PF01970">
    <property type="entry name" value="TctA"/>
    <property type="match status" value="1"/>
</dbReference>
<evidence type="ECO:0000313" key="3">
    <source>
        <dbReference type="EMBL" id="MDV0444069.1"/>
    </source>
</evidence>
<keyword evidence="1" id="KW-0472">Membrane</keyword>
<evidence type="ECO:0000259" key="2">
    <source>
        <dbReference type="Pfam" id="PF01970"/>
    </source>
</evidence>
<name>A0AAE4MGN2_9EURY</name>
<dbReference type="PANTHER" id="PTHR42204">
    <property type="entry name" value="INTEGRAL MEMBRANE PROTEIN"/>
    <property type="match status" value="1"/>
</dbReference>
<feature type="transmembrane region" description="Helical" evidence="1">
    <location>
        <begin position="320"/>
        <end position="342"/>
    </location>
</feature>